<evidence type="ECO:0000256" key="1">
    <source>
        <dbReference type="SAM" id="MobiDB-lite"/>
    </source>
</evidence>
<feature type="compositionally biased region" description="Basic and acidic residues" evidence="1">
    <location>
        <begin position="125"/>
        <end position="135"/>
    </location>
</feature>
<evidence type="ECO:0000313" key="3">
    <source>
        <dbReference type="Proteomes" id="UP001153076"/>
    </source>
</evidence>
<accession>A0A9Q1JKX6</accession>
<dbReference type="EMBL" id="JAKOGI010002126">
    <property type="protein sequence ID" value="KAJ8422868.1"/>
    <property type="molecule type" value="Genomic_DNA"/>
</dbReference>
<dbReference type="AlphaFoldDB" id="A0A9Q1JKX6"/>
<organism evidence="2 3">
    <name type="scientific">Carnegiea gigantea</name>
    <dbReference type="NCBI Taxonomy" id="171969"/>
    <lineage>
        <taxon>Eukaryota</taxon>
        <taxon>Viridiplantae</taxon>
        <taxon>Streptophyta</taxon>
        <taxon>Embryophyta</taxon>
        <taxon>Tracheophyta</taxon>
        <taxon>Spermatophyta</taxon>
        <taxon>Magnoliopsida</taxon>
        <taxon>eudicotyledons</taxon>
        <taxon>Gunneridae</taxon>
        <taxon>Pentapetalae</taxon>
        <taxon>Caryophyllales</taxon>
        <taxon>Cactineae</taxon>
        <taxon>Cactaceae</taxon>
        <taxon>Cactoideae</taxon>
        <taxon>Echinocereeae</taxon>
        <taxon>Carnegiea</taxon>
    </lineage>
</organism>
<comment type="caution">
    <text evidence="2">The sequence shown here is derived from an EMBL/GenBank/DDBJ whole genome shotgun (WGS) entry which is preliminary data.</text>
</comment>
<feature type="compositionally biased region" description="Polar residues" evidence="1">
    <location>
        <begin position="154"/>
        <end position="169"/>
    </location>
</feature>
<sequence length="306" mass="33942">MRIMDVEMEKYNYIELFRDAKARANELRNLRTTSGVEDLTNSQANIQFHCEPIVPLVKPMTRRLVIKSVSNSISPPQLKSTSQQKSSKSPAKPTSTSPPKLTAKASPPVQLKRKSYPSPSPYIKPDCRKPSDEHVQTAPLLQFTHNPCKPDSNPKYSSKTLTKPNSNLGEPTAAPTKPHTSNSTSKCPPPFNPLPLVALGVDELLDFVVGSLCREPEWKVEENEWDDGRETEISIIGAHIEGGRVIVSCVNDNPASNDDSQDENFVEDGENIEDVNDSEDVSLDKETNSSDYGDDDQWKLRLPKGC</sequence>
<gene>
    <name evidence="2" type="ORF">Cgig2_018755</name>
</gene>
<name>A0A9Q1JKX6_9CARY</name>
<reference evidence="2" key="1">
    <citation type="submission" date="2022-04" db="EMBL/GenBank/DDBJ databases">
        <title>Carnegiea gigantea Genome sequencing and assembly v2.</title>
        <authorList>
            <person name="Copetti D."/>
            <person name="Sanderson M.J."/>
            <person name="Burquez A."/>
            <person name="Wojciechowski M.F."/>
        </authorList>
    </citation>
    <scope>NUCLEOTIDE SEQUENCE</scope>
    <source>
        <strain evidence="2">SGP5-SGP5p</strain>
        <tissue evidence="2">Aerial part</tissue>
    </source>
</reference>
<feature type="region of interest" description="Disordered" evidence="1">
    <location>
        <begin position="73"/>
        <end position="188"/>
    </location>
</feature>
<feature type="compositionally biased region" description="Acidic residues" evidence="1">
    <location>
        <begin position="259"/>
        <end position="281"/>
    </location>
</feature>
<protein>
    <submittedName>
        <fullName evidence="2">Uncharacterized protein</fullName>
    </submittedName>
</protein>
<proteinExistence type="predicted"/>
<feature type="compositionally biased region" description="Low complexity" evidence="1">
    <location>
        <begin position="74"/>
        <end position="104"/>
    </location>
</feature>
<evidence type="ECO:0000313" key="2">
    <source>
        <dbReference type="EMBL" id="KAJ8422868.1"/>
    </source>
</evidence>
<feature type="region of interest" description="Disordered" evidence="1">
    <location>
        <begin position="253"/>
        <end position="296"/>
    </location>
</feature>
<dbReference type="Proteomes" id="UP001153076">
    <property type="component" value="Unassembled WGS sequence"/>
</dbReference>
<keyword evidence="3" id="KW-1185">Reference proteome</keyword>